<evidence type="ECO:0000256" key="1">
    <source>
        <dbReference type="SAM" id="Phobius"/>
    </source>
</evidence>
<dbReference type="Proteomes" id="UP001307839">
    <property type="component" value="Unassembled WGS sequence"/>
</dbReference>
<keyword evidence="1" id="KW-0472">Membrane</keyword>
<dbReference type="EMBL" id="JAZDQP010000013">
    <property type="protein sequence ID" value="MEE1868467.1"/>
    <property type="molecule type" value="Genomic_DNA"/>
</dbReference>
<dbReference type="RefSeq" id="WP_330080283.1">
    <property type="nucleotide sequence ID" value="NZ_JAZDCU010000030.1"/>
</dbReference>
<feature type="transmembrane region" description="Helical" evidence="1">
    <location>
        <begin position="65"/>
        <end position="89"/>
    </location>
</feature>
<dbReference type="AlphaFoldDB" id="A0AB35WYQ3"/>
<proteinExistence type="predicted"/>
<accession>A0AB35WYQ3</accession>
<evidence type="ECO:0008006" key="4">
    <source>
        <dbReference type="Google" id="ProtNLM"/>
    </source>
</evidence>
<gene>
    <name evidence="2" type="ORF">V0R53_18945</name>
</gene>
<keyword evidence="1" id="KW-0812">Transmembrane</keyword>
<keyword evidence="3" id="KW-1185">Reference proteome</keyword>
<evidence type="ECO:0000313" key="3">
    <source>
        <dbReference type="Proteomes" id="UP001307839"/>
    </source>
</evidence>
<feature type="transmembrane region" description="Helical" evidence="1">
    <location>
        <begin position="122"/>
        <end position="141"/>
    </location>
</feature>
<feature type="transmembrane region" description="Helical" evidence="1">
    <location>
        <begin position="23"/>
        <end position="45"/>
    </location>
</feature>
<name>A0AB35WYQ3_9PSED</name>
<organism evidence="2 3">
    <name type="scientific">Pseudomonas auratipiscis</name>
    <dbReference type="NCBI Taxonomy" id="3115853"/>
    <lineage>
        <taxon>Bacteria</taxon>
        <taxon>Pseudomonadati</taxon>
        <taxon>Pseudomonadota</taxon>
        <taxon>Gammaproteobacteria</taxon>
        <taxon>Pseudomonadales</taxon>
        <taxon>Pseudomonadaceae</taxon>
        <taxon>Pseudomonas</taxon>
    </lineage>
</organism>
<keyword evidence="1" id="KW-1133">Transmembrane helix</keyword>
<sequence length="196" mass="22176">MNEKQFEFHLEEFRQLKAEISALLARIGFLFRNSIIASSVLYAWLLSKVGAFSGANDCIAFPKDMALFAIWIPPAFVAASFAFGILTYLHVVEAGKYLRKCERQLGTDELGWERHWSRKRPTLTVGLTLIWILLLMGSGYVSNQMRQKLEPLPNCPNPKISRELPELSIAGAEADNRHIQVPSAVPHLKSHLTREE</sequence>
<comment type="caution">
    <text evidence="2">The sequence shown here is derived from an EMBL/GenBank/DDBJ whole genome shotgun (WGS) entry which is preliminary data.</text>
</comment>
<evidence type="ECO:0000313" key="2">
    <source>
        <dbReference type="EMBL" id="MEE1868467.1"/>
    </source>
</evidence>
<reference evidence="2 3" key="1">
    <citation type="submission" date="2024-01" db="EMBL/GenBank/DDBJ databases">
        <title>Unpublished Manusciprt.</title>
        <authorList>
            <person name="Duman M."/>
            <person name="Valdes E.G."/>
            <person name="Ajmi N."/>
            <person name="Altun S."/>
            <person name="Saticioglu I.B."/>
        </authorList>
    </citation>
    <scope>NUCLEOTIDE SEQUENCE [LARGE SCALE GENOMIC DNA]</scope>
    <source>
        <strain evidence="2 3">120P</strain>
    </source>
</reference>
<protein>
    <recommendedName>
        <fullName evidence="4">DUF1206 domain-containing protein</fullName>
    </recommendedName>
</protein>